<dbReference type="PANTHER" id="PTHR45621">
    <property type="entry name" value="OS01G0588500 PROTEIN-RELATED"/>
    <property type="match status" value="1"/>
</dbReference>
<evidence type="ECO:0000259" key="3">
    <source>
        <dbReference type="PROSITE" id="PS50011"/>
    </source>
</evidence>
<reference evidence="5" key="1">
    <citation type="submission" date="2015-12" db="EMBL/GenBank/DDBJ databases">
        <title>Update maize B73 reference genome by single molecule sequencing technologies.</title>
        <authorList>
            <consortium name="Maize Genome Sequencing Project"/>
            <person name="Ware D."/>
        </authorList>
    </citation>
    <scope>NUCLEOTIDE SEQUENCE [LARGE SCALE GENOMIC DNA]</scope>
    <source>
        <strain evidence="5">cv. B73</strain>
    </source>
</reference>
<dbReference type="Gene3D" id="1.10.510.10">
    <property type="entry name" value="Transferase(Phosphotransferase) domain 1"/>
    <property type="match status" value="1"/>
</dbReference>
<evidence type="ECO:0007829" key="6">
    <source>
        <dbReference type="PeptideAtlas" id="A0A804QD80"/>
    </source>
</evidence>
<feature type="compositionally biased region" description="Basic and acidic residues" evidence="2">
    <location>
        <begin position="332"/>
        <end position="343"/>
    </location>
</feature>
<dbReference type="InterPro" id="IPR011009">
    <property type="entry name" value="Kinase-like_dom_sf"/>
</dbReference>
<organism evidence="4 5">
    <name type="scientific">Zea mays</name>
    <name type="common">Maize</name>
    <dbReference type="NCBI Taxonomy" id="4577"/>
    <lineage>
        <taxon>Eukaryota</taxon>
        <taxon>Viridiplantae</taxon>
        <taxon>Streptophyta</taxon>
        <taxon>Embryophyta</taxon>
        <taxon>Tracheophyta</taxon>
        <taxon>Spermatophyta</taxon>
        <taxon>Magnoliopsida</taxon>
        <taxon>Liliopsida</taxon>
        <taxon>Poales</taxon>
        <taxon>Poaceae</taxon>
        <taxon>PACMAD clade</taxon>
        <taxon>Panicoideae</taxon>
        <taxon>Andropogonodae</taxon>
        <taxon>Andropogoneae</taxon>
        <taxon>Tripsacinae</taxon>
        <taxon>Zea</taxon>
    </lineage>
</organism>
<dbReference type="InterPro" id="IPR017441">
    <property type="entry name" value="Protein_kinase_ATP_BS"/>
</dbReference>
<dbReference type="AlphaFoldDB" id="A0A804QD80"/>
<name>A0A804QD80_MAIZE</name>
<dbReference type="PROSITE" id="PS50011">
    <property type="entry name" value="PROTEIN_KINASE_DOM"/>
    <property type="match status" value="1"/>
</dbReference>
<dbReference type="InterPro" id="IPR050823">
    <property type="entry name" value="Plant_Ser_Thr_Prot_Kinase"/>
</dbReference>
<dbReference type="PROSITE" id="PS00107">
    <property type="entry name" value="PROTEIN_KINASE_ATP"/>
    <property type="match status" value="1"/>
</dbReference>
<dbReference type="InterPro" id="IPR001245">
    <property type="entry name" value="Ser-Thr/Tyr_kinase_cat_dom"/>
</dbReference>
<dbReference type="OrthoDB" id="4062651at2759"/>
<dbReference type="InterPro" id="IPR000719">
    <property type="entry name" value="Prot_kinase_dom"/>
</dbReference>
<feature type="domain" description="Protein kinase" evidence="3">
    <location>
        <begin position="103"/>
        <end position="375"/>
    </location>
</feature>
<evidence type="ECO:0000256" key="2">
    <source>
        <dbReference type="SAM" id="MobiDB-lite"/>
    </source>
</evidence>
<reference evidence="4" key="3">
    <citation type="submission" date="2021-05" db="UniProtKB">
        <authorList>
            <consortium name="EnsemblPlants"/>
        </authorList>
    </citation>
    <scope>IDENTIFICATION</scope>
    <source>
        <strain evidence="4">cv. B73</strain>
    </source>
</reference>
<dbReference type="GO" id="GO:0004672">
    <property type="term" value="F:protein kinase activity"/>
    <property type="evidence" value="ECO:0007669"/>
    <property type="project" value="InterPro"/>
</dbReference>
<keyword evidence="6" id="KW-1267">Proteomics identification</keyword>
<feature type="region of interest" description="Disordered" evidence="2">
    <location>
        <begin position="257"/>
        <end position="375"/>
    </location>
</feature>
<keyword evidence="5" id="KW-1185">Reference proteome</keyword>
<reference evidence="4" key="2">
    <citation type="submission" date="2019-07" db="EMBL/GenBank/DDBJ databases">
        <authorList>
            <person name="Seetharam A."/>
            <person name="Woodhouse M."/>
            <person name="Cannon E."/>
        </authorList>
    </citation>
    <scope>NUCLEOTIDE SEQUENCE [LARGE SCALE GENOMIC DNA]</scope>
    <source>
        <strain evidence="4">cv. B73</strain>
    </source>
</reference>
<dbReference type="Pfam" id="PF07714">
    <property type="entry name" value="PK_Tyr_Ser-Thr"/>
    <property type="match status" value="1"/>
</dbReference>
<gene>
    <name evidence="4" type="primary">LOC100280671</name>
</gene>
<proteinExistence type="evidence at protein level"/>
<accession>A0A804QD80</accession>
<dbReference type="Proteomes" id="UP000007305">
    <property type="component" value="Chromosome 7"/>
</dbReference>
<feature type="binding site" evidence="1">
    <location>
        <position position="138"/>
    </location>
    <ligand>
        <name>ATP</name>
        <dbReference type="ChEBI" id="CHEBI:30616"/>
    </ligand>
</feature>
<keyword evidence="1" id="KW-0547">Nucleotide-binding</keyword>
<dbReference type="Gramene" id="Zm00001eb319700_T001">
    <property type="protein sequence ID" value="Zm00001eb319700_P001"/>
    <property type="gene ID" value="Zm00001eb319700"/>
</dbReference>
<evidence type="ECO:0000313" key="4">
    <source>
        <dbReference type="EnsemblPlants" id="Zm00001eb319700_P001"/>
    </source>
</evidence>
<sequence length="375" mass="40079">MSCLCWFKRRSRKGRSSSSGKRGASSTATVSVSGPATATATTTTTASAESTSRSDDSGAVRPVSKSAGSSQSQRSISSLYEERGHGQLRVFDYDELQGATAEFGRAQKLGEGGFGSVYKGFIRAADGKGDRVPVAVKKLNQRGMQGHKQWLAEVQFLGVLEHPNLVKLLGYCAVDSERGAQRLLVYEFMPNKSLEDHLFRRANPPLPWNRRLQVILGAAEGLAYLHEGEVQSKAIRLRPSQGGANWSKHSRLDCGRRDARVRRTGVHGHGAPDDEERRVELRCGALRDPDGAAVAGPEQAGGGAEAAGVGGPVPAGQPQLSDDHGPQAPRRVLGEGRPGDRQAGRQLPAQERQGAPHHERGGRGPRPGRAGARRA</sequence>
<evidence type="ECO:0000313" key="5">
    <source>
        <dbReference type="Proteomes" id="UP000007305"/>
    </source>
</evidence>
<feature type="compositionally biased region" description="Gly residues" evidence="2">
    <location>
        <begin position="299"/>
        <end position="313"/>
    </location>
</feature>
<dbReference type="GO" id="GO:0005524">
    <property type="term" value="F:ATP binding"/>
    <property type="evidence" value="ECO:0007669"/>
    <property type="project" value="UniProtKB-UniRule"/>
</dbReference>
<dbReference type="SUPFAM" id="SSF56112">
    <property type="entry name" value="Protein kinase-like (PK-like)"/>
    <property type="match status" value="1"/>
</dbReference>
<feature type="region of interest" description="Disordered" evidence="2">
    <location>
        <begin position="8"/>
        <end position="76"/>
    </location>
</feature>
<feature type="compositionally biased region" description="Basic and acidic residues" evidence="2">
    <location>
        <begin position="270"/>
        <end position="290"/>
    </location>
</feature>
<keyword evidence="1" id="KW-0067">ATP-binding</keyword>
<dbReference type="Gene3D" id="3.30.200.20">
    <property type="entry name" value="Phosphorylase Kinase, domain 1"/>
    <property type="match status" value="1"/>
</dbReference>
<feature type="compositionally biased region" description="Low complexity" evidence="2">
    <location>
        <begin position="16"/>
        <end position="51"/>
    </location>
</feature>
<protein>
    <recommendedName>
        <fullName evidence="3">Protein kinase domain-containing protein</fullName>
    </recommendedName>
</protein>
<dbReference type="EnsemblPlants" id="Zm00001eb319700_T001">
    <property type="protein sequence ID" value="Zm00001eb319700_P001"/>
    <property type="gene ID" value="Zm00001eb319700"/>
</dbReference>
<evidence type="ECO:0000256" key="1">
    <source>
        <dbReference type="PROSITE-ProRule" id="PRU10141"/>
    </source>
</evidence>
<feature type="compositionally biased region" description="Low complexity" evidence="2">
    <location>
        <begin position="64"/>
        <end position="76"/>
    </location>
</feature>